<keyword evidence="3" id="KW-1185">Reference proteome</keyword>
<feature type="compositionally biased region" description="Acidic residues" evidence="1">
    <location>
        <begin position="34"/>
        <end position="55"/>
    </location>
</feature>
<accession>A0A803MZC1</accession>
<dbReference type="AlphaFoldDB" id="A0A803MZC1"/>
<sequence>MKTKGGAGAELFSNKILQEKTRCLDVQNGKFNELVEDKDEESTSEYDGLAEEDQTPSDMGTENISCQKTTQRVVRNPGAKADSRTGGGRWSSEPVTPDALTHAPAAKTEDGAQPDSRTGAATHHTRTKPRRSPVGGMVEQRRSGLVE</sequence>
<evidence type="ECO:0000256" key="1">
    <source>
        <dbReference type="SAM" id="MobiDB-lite"/>
    </source>
</evidence>
<dbReference type="EnsemblPlants" id="AUR62037761-RA">
    <property type="protein sequence ID" value="AUR62037761-RA:cds"/>
    <property type="gene ID" value="AUR62037761"/>
</dbReference>
<evidence type="ECO:0000313" key="3">
    <source>
        <dbReference type="Proteomes" id="UP000596660"/>
    </source>
</evidence>
<feature type="region of interest" description="Disordered" evidence="1">
    <location>
        <begin position="29"/>
        <end position="147"/>
    </location>
</feature>
<dbReference type="Proteomes" id="UP000596660">
    <property type="component" value="Unplaced"/>
</dbReference>
<name>A0A803MZC1_CHEQI</name>
<evidence type="ECO:0000313" key="2">
    <source>
        <dbReference type="EnsemblPlants" id="AUR62037761-RA:cds"/>
    </source>
</evidence>
<proteinExistence type="predicted"/>
<dbReference type="Gramene" id="AUR62037761-RA">
    <property type="protein sequence ID" value="AUR62037761-RA:cds"/>
    <property type="gene ID" value="AUR62037761"/>
</dbReference>
<organism evidence="2 3">
    <name type="scientific">Chenopodium quinoa</name>
    <name type="common">Quinoa</name>
    <dbReference type="NCBI Taxonomy" id="63459"/>
    <lineage>
        <taxon>Eukaryota</taxon>
        <taxon>Viridiplantae</taxon>
        <taxon>Streptophyta</taxon>
        <taxon>Embryophyta</taxon>
        <taxon>Tracheophyta</taxon>
        <taxon>Spermatophyta</taxon>
        <taxon>Magnoliopsida</taxon>
        <taxon>eudicotyledons</taxon>
        <taxon>Gunneridae</taxon>
        <taxon>Pentapetalae</taxon>
        <taxon>Caryophyllales</taxon>
        <taxon>Chenopodiaceae</taxon>
        <taxon>Chenopodioideae</taxon>
        <taxon>Atripliceae</taxon>
        <taxon>Chenopodium</taxon>
    </lineage>
</organism>
<reference evidence="2" key="2">
    <citation type="submission" date="2021-03" db="UniProtKB">
        <authorList>
            <consortium name="EnsemblPlants"/>
        </authorList>
    </citation>
    <scope>IDENTIFICATION</scope>
</reference>
<protein>
    <submittedName>
        <fullName evidence="2">Uncharacterized protein</fullName>
    </submittedName>
</protein>
<feature type="compositionally biased region" description="Polar residues" evidence="1">
    <location>
        <begin position="56"/>
        <end position="73"/>
    </location>
</feature>
<reference evidence="2" key="1">
    <citation type="journal article" date="2017" name="Nature">
        <title>The genome of Chenopodium quinoa.</title>
        <authorList>
            <person name="Jarvis D.E."/>
            <person name="Ho Y.S."/>
            <person name="Lightfoot D.J."/>
            <person name="Schmoeckel S.M."/>
            <person name="Li B."/>
            <person name="Borm T.J.A."/>
            <person name="Ohyanagi H."/>
            <person name="Mineta K."/>
            <person name="Michell C.T."/>
            <person name="Saber N."/>
            <person name="Kharbatia N.M."/>
            <person name="Rupper R.R."/>
            <person name="Sharp A.R."/>
            <person name="Dally N."/>
            <person name="Boughton B.A."/>
            <person name="Woo Y.H."/>
            <person name="Gao G."/>
            <person name="Schijlen E.G.W.M."/>
            <person name="Guo X."/>
            <person name="Momin A.A."/>
            <person name="Negrao S."/>
            <person name="Al-Babili S."/>
            <person name="Gehring C."/>
            <person name="Roessner U."/>
            <person name="Jung C."/>
            <person name="Murphy K."/>
            <person name="Arold S.T."/>
            <person name="Gojobori T."/>
            <person name="van der Linden C.G."/>
            <person name="van Loo E.N."/>
            <person name="Jellen E.N."/>
            <person name="Maughan P.J."/>
            <person name="Tester M."/>
        </authorList>
    </citation>
    <scope>NUCLEOTIDE SEQUENCE [LARGE SCALE GENOMIC DNA]</scope>
    <source>
        <strain evidence="2">cv. PI 614886</strain>
    </source>
</reference>